<sequence length="400" mass="44663">MSSLVDIYIGRQPIFDHSADVWAYELLFRSGDGQNSAQISGGDHATAQVMLNLFGDMGLKNVVGDHKAFINFTEGLLLNENQPFFPHNQVVIEVLEDVKVSSEMIESLKKLRKLGYKIALDDYIFNPELAEFETCADFIKVDILEVGPKQLKEHIGRLKDQGIKLLAEKVETREQFEFCKKIGFDLFQGYFFAKPQILKGRTLPSNKLAIIQLLSHVYDPDIDMSVLSATIGQDIALCQKLLKFVSAVDSRTQLSSIHDAVMRFGLKRLQSWASMLVLSKADDKPMELFKTSLIRAKFCELVGIAVGDHSKDSYFTVGLFSTLDALMDTPLQELLAELNFDDTIKRALLEQSGSLGVTLVAAKGIERGRTDFALPQGISASELSKFYLEAMEFANKLDLS</sequence>
<dbReference type="OrthoDB" id="9804751at2"/>
<dbReference type="Gene3D" id="1.10.3210.10">
    <property type="entry name" value="Hypothetical protein af1432"/>
    <property type="match status" value="1"/>
</dbReference>
<dbReference type="SMART" id="SM00052">
    <property type="entry name" value="EAL"/>
    <property type="match status" value="1"/>
</dbReference>
<dbReference type="EMBL" id="CP000109">
    <property type="protein sequence ID" value="ABB40718.1"/>
    <property type="molecule type" value="Genomic_DNA"/>
</dbReference>
<dbReference type="InterPro" id="IPR052340">
    <property type="entry name" value="RNase_Y/CdgJ"/>
</dbReference>
<dbReference type="eggNOG" id="COG3434">
    <property type="taxonomic scope" value="Bacteria"/>
</dbReference>
<dbReference type="InterPro" id="IPR013976">
    <property type="entry name" value="HDOD"/>
</dbReference>
<dbReference type="Gene3D" id="3.20.20.450">
    <property type="entry name" value="EAL domain"/>
    <property type="match status" value="1"/>
</dbReference>
<dbReference type="AlphaFoldDB" id="Q31JF5"/>
<dbReference type="PIRSF" id="PIRSF003180">
    <property type="entry name" value="DiGMPpdiest_YuxH"/>
    <property type="match status" value="1"/>
</dbReference>
<dbReference type="PROSITE" id="PS51833">
    <property type="entry name" value="HDOD"/>
    <property type="match status" value="1"/>
</dbReference>
<dbReference type="PROSITE" id="PS50883">
    <property type="entry name" value="EAL"/>
    <property type="match status" value="1"/>
</dbReference>
<reference evidence="3" key="1">
    <citation type="submission" date="2006-07" db="EMBL/GenBank/DDBJ databases">
        <title>Complete sequence of Thiomicrospira crunogena XCL-2.</title>
        <authorList>
            <consortium name="US DOE Joint Genome Institute"/>
            <person name="Copeland A."/>
            <person name="Lucas S."/>
            <person name="Lapidus A."/>
            <person name="Barry K."/>
            <person name="Detter J.C."/>
            <person name="Glavina del Rio T."/>
            <person name="Hammon N."/>
            <person name="Israni S."/>
            <person name="Dalin E."/>
            <person name="Tice H."/>
            <person name="Pitluck S."/>
            <person name="Chain P."/>
            <person name="Malfatti S."/>
            <person name="Shin M."/>
            <person name="Vergez L."/>
            <person name="Schmutz J."/>
            <person name="Larimer F."/>
            <person name="Land M."/>
            <person name="Hauser L."/>
            <person name="Kyrpides N."/>
            <person name="Lykidis A."/>
            <person name="Scott K.M."/>
            <person name="Sievert S."/>
            <person name="Kerfeld C."/>
            <person name="Freyermuth S."/>
            <person name="Dobrinski K."/>
            <person name="Boller A."/>
            <person name="Fitzpatrick K."/>
            <person name="Thoma P."/>
            <person name="Moore J."/>
            <person name="Richardson P."/>
        </authorList>
    </citation>
    <scope>NUCLEOTIDE SEQUENCE</scope>
    <source>
        <strain evidence="3">XCL-2</strain>
    </source>
</reference>
<dbReference type="SUPFAM" id="SSF109604">
    <property type="entry name" value="HD-domain/PDEase-like"/>
    <property type="match status" value="1"/>
</dbReference>
<dbReference type="SUPFAM" id="SSF141868">
    <property type="entry name" value="EAL domain-like"/>
    <property type="match status" value="1"/>
</dbReference>
<feature type="domain" description="HDOD" evidence="2">
    <location>
        <begin position="203"/>
        <end position="388"/>
    </location>
</feature>
<dbReference type="PANTHER" id="PTHR33525">
    <property type="match status" value="1"/>
</dbReference>
<dbReference type="Pfam" id="PF00563">
    <property type="entry name" value="EAL"/>
    <property type="match status" value="1"/>
</dbReference>
<gene>
    <name evidence="3" type="ordered locus">Tcr_0122</name>
</gene>
<feature type="domain" description="EAL" evidence="1">
    <location>
        <begin position="1"/>
        <end position="209"/>
    </location>
</feature>
<name>Q31JF5_HYDCU</name>
<dbReference type="PANTHER" id="PTHR33525:SF4">
    <property type="entry name" value="CYCLIC DI-GMP PHOSPHODIESTERASE CDGJ"/>
    <property type="match status" value="1"/>
</dbReference>
<dbReference type="InterPro" id="IPR001633">
    <property type="entry name" value="EAL_dom"/>
</dbReference>
<organism evidence="3">
    <name type="scientific">Hydrogenovibrio crunogenus (strain DSM 25203 / XCL-2)</name>
    <name type="common">Thiomicrospira crunogena</name>
    <dbReference type="NCBI Taxonomy" id="317025"/>
    <lineage>
        <taxon>Bacteria</taxon>
        <taxon>Pseudomonadati</taxon>
        <taxon>Pseudomonadota</taxon>
        <taxon>Gammaproteobacteria</taxon>
        <taxon>Thiotrichales</taxon>
        <taxon>Piscirickettsiaceae</taxon>
        <taxon>Hydrogenovibrio</taxon>
    </lineage>
</organism>
<dbReference type="HOGENOM" id="CLU_044951_2_0_6"/>
<dbReference type="STRING" id="317025.Tcr_0122"/>
<accession>Q31JF5</accession>
<evidence type="ECO:0000313" key="3">
    <source>
        <dbReference type="EMBL" id="ABB40718.1"/>
    </source>
</evidence>
<dbReference type="Pfam" id="PF08668">
    <property type="entry name" value="HDOD"/>
    <property type="match status" value="1"/>
</dbReference>
<dbReference type="KEGG" id="tcx:Tcr_0122"/>
<evidence type="ECO:0000259" key="1">
    <source>
        <dbReference type="PROSITE" id="PS50883"/>
    </source>
</evidence>
<proteinExistence type="predicted"/>
<evidence type="ECO:0000259" key="2">
    <source>
        <dbReference type="PROSITE" id="PS51833"/>
    </source>
</evidence>
<protein>
    <submittedName>
        <fullName evidence="3">Diguanylate phosphodiesterase</fullName>
    </submittedName>
</protein>
<dbReference type="InterPro" id="IPR035919">
    <property type="entry name" value="EAL_sf"/>
</dbReference>
<dbReference type="InterPro" id="IPR014408">
    <property type="entry name" value="dGMP_Pdiesterase_EAL/HD-GYP"/>
</dbReference>